<name>A0A8T0GWL1_CERPU</name>
<evidence type="ECO:0000313" key="3">
    <source>
        <dbReference type="Proteomes" id="UP000822688"/>
    </source>
</evidence>
<protein>
    <submittedName>
        <fullName evidence="2">Uncharacterized protein</fullName>
    </submittedName>
</protein>
<dbReference type="PANTHER" id="PTHR38377">
    <property type="entry name" value="THREONINE-TRNA LIGASE 2"/>
    <property type="match status" value="1"/>
</dbReference>
<sequence>MGGSKDIASLLQPFEERAQLAEERLAKLESAAQHPQGSSGQEDLLQSLTELRKKLVAAKAEQDAEKKKLIDENKKLQYQILHLKRAVQDADDKCAAAEAKLAKGS</sequence>
<dbReference type="AlphaFoldDB" id="A0A8T0GWL1"/>
<feature type="coiled-coil region" evidence="1">
    <location>
        <begin position="11"/>
        <end position="100"/>
    </location>
</feature>
<dbReference type="Proteomes" id="UP000822688">
    <property type="component" value="Chromosome 8"/>
</dbReference>
<dbReference type="PANTHER" id="PTHR38377:SF1">
    <property type="entry name" value="THREONINE-TRNA LIGASE 2"/>
    <property type="match status" value="1"/>
</dbReference>
<evidence type="ECO:0000313" key="2">
    <source>
        <dbReference type="EMBL" id="KAG0563293.1"/>
    </source>
</evidence>
<keyword evidence="1" id="KW-0175">Coiled coil</keyword>
<reference evidence="2" key="1">
    <citation type="submission" date="2020-06" db="EMBL/GenBank/DDBJ databases">
        <title>WGS assembly of Ceratodon purpureus strain R40.</title>
        <authorList>
            <person name="Carey S.B."/>
            <person name="Jenkins J."/>
            <person name="Shu S."/>
            <person name="Lovell J.T."/>
            <person name="Sreedasyam A."/>
            <person name="Maumus F."/>
            <person name="Tiley G.P."/>
            <person name="Fernandez-Pozo N."/>
            <person name="Barry K."/>
            <person name="Chen C."/>
            <person name="Wang M."/>
            <person name="Lipzen A."/>
            <person name="Daum C."/>
            <person name="Saski C.A."/>
            <person name="Payton A.C."/>
            <person name="Mcbreen J.C."/>
            <person name="Conrad R.E."/>
            <person name="Kollar L.M."/>
            <person name="Olsson S."/>
            <person name="Huttunen S."/>
            <person name="Landis J.B."/>
            <person name="Wickett N.J."/>
            <person name="Johnson M.G."/>
            <person name="Rensing S.A."/>
            <person name="Grimwood J."/>
            <person name="Schmutz J."/>
            <person name="Mcdaniel S.F."/>
        </authorList>
    </citation>
    <scope>NUCLEOTIDE SEQUENCE</scope>
    <source>
        <strain evidence="2">R40</strain>
    </source>
</reference>
<accession>A0A8T0GWL1</accession>
<evidence type="ECO:0000256" key="1">
    <source>
        <dbReference type="SAM" id="Coils"/>
    </source>
</evidence>
<proteinExistence type="predicted"/>
<dbReference type="EMBL" id="CM026429">
    <property type="protein sequence ID" value="KAG0563293.1"/>
    <property type="molecule type" value="Genomic_DNA"/>
</dbReference>
<keyword evidence="3" id="KW-1185">Reference proteome</keyword>
<gene>
    <name evidence="2" type="ORF">KC19_8G019400</name>
</gene>
<organism evidence="2 3">
    <name type="scientific">Ceratodon purpureus</name>
    <name type="common">Fire moss</name>
    <name type="synonym">Dicranum purpureum</name>
    <dbReference type="NCBI Taxonomy" id="3225"/>
    <lineage>
        <taxon>Eukaryota</taxon>
        <taxon>Viridiplantae</taxon>
        <taxon>Streptophyta</taxon>
        <taxon>Embryophyta</taxon>
        <taxon>Bryophyta</taxon>
        <taxon>Bryophytina</taxon>
        <taxon>Bryopsida</taxon>
        <taxon>Dicranidae</taxon>
        <taxon>Pseudoditrichales</taxon>
        <taxon>Ditrichaceae</taxon>
        <taxon>Ceratodon</taxon>
    </lineage>
</organism>
<comment type="caution">
    <text evidence="2">The sequence shown here is derived from an EMBL/GenBank/DDBJ whole genome shotgun (WGS) entry which is preliminary data.</text>
</comment>